<sequence length="368" mass="41842">MADPIEDVAFSAHHNCEHHPHQKVTDGSRFVRREEEYSFVMDDFKESLFVGNVNVVGALCLIPSYLSLLFPSPLPSLVFDSPSPTLPRTPKYKIPTIGGRALPSKWRLLEHSPLRYTPYLLRMAHTSKAYDHFFPSSSDVDFDTGNGTMDYVCFEKEGTRFSLTSRLVVRRGRFRPCDEHSYRNFNANGKQISVVQVHGPTAHSLPSPWIHALRDGPEPVRHNSDAAPTWTNLQVWMTRHLGNFRGTTWGRTWEDDSSGAGEHYKRIKDSLPARCPLLPIHRLEPFADAKLFSFMFLSTSFRYTGLAGVIGMSIHANEEMPCKAFRILSYLYALSRGEDLDMRIQVIRKAVFSRVALSESGPLVWKEI</sequence>
<protein>
    <submittedName>
        <fullName evidence="1">Uncharacterized protein</fullName>
    </submittedName>
</protein>
<gene>
    <name evidence="1" type="ORF">EDD18DRAFT_1427906</name>
</gene>
<name>A0AA39QJ20_9AGAR</name>
<dbReference type="AlphaFoldDB" id="A0AA39QJ20"/>
<reference evidence="1" key="1">
    <citation type="submission" date="2023-06" db="EMBL/GenBank/DDBJ databases">
        <authorList>
            <consortium name="Lawrence Berkeley National Laboratory"/>
            <person name="Ahrendt S."/>
            <person name="Sahu N."/>
            <person name="Indic B."/>
            <person name="Wong-Bajracharya J."/>
            <person name="Merenyi Z."/>
            <person name="Ke H.-M."/>
            <person name="Monk M."/>
            <person name="Kocsube S."/>
            <person name="Drula E."/>
            <person name="Lipzen A."/>
            <person name="Balint B."/>
            <person name="Henrissat B."/>
            <person name="Andreopoulos B."/>
            <person name="Martin F.M."/>
            <person name="Harder C.B."/>
            <person name="Rigling D."/>
            <person name="Ford K.L."/>
            <person name="Foster G.D."/>
            <person name="Pangilinan J."/>
            <person name="Papanicolaou A."/>
            <person name="Barry K."/>
            <person name="LaButti K."/>
            <person name="Viragh M."/>
            <person name="Koriabine M."/>
            <person name="Yan M."/>
            <person name="Riley R."/>
            <person name="Champramary S."/>
            <person name="Plett K.L."/>
            <person name="Tsai I.J."/>
            <person name="Slot J."/>
            <person name="Sipos G."/>
            <person name="Plett J."/>
            <person name="Nagy L.G."/>
            <person name="Grigoriev I.V."/>
        </authorList>
    </citation>
    <scope>NUCLEOTIDE SEQUENCE</scope>
    <source>
        <strain evidence="1">HWK02</strain>
    </source>
</reference>
<comment type="caution">
    <text evidence="1">The sequence shown here is derived from an EMBL/GenBank/DDBJ whole genome shotgun (WGS) entry which is preliminary data.</text>
</comment>
<dbReference type="Proteomes" id="UP001175228">
    <property type="component" value="Unassembled WGS sequence"/>
</dbReference>
<proteinExistence type="predicted"/>
<organism evidence="1 2">
    <name type="scientific">Armillaria luteobubalina</name>
    <dbReference type="NCBI Taxonomy" id="153913"/>
    <lineage>
        <taxon>Eukaryota</taxon>
        <taxon>Fungi</taxon>
        <taxon>Dikarya</taxon>
        <taxon>Basidiomycota</taxon>
        <taxon>Agaricomycotina</taxon>
        <taxon>Agaricomycetes</taxon>
        <taxon>Agaricomycetidae</taxon>
        <taxon>Agaricales</taxon>
        <taxon>Marasmiineae</taxon>
        <taxon>Physalacriaceae</taxon>
        <taxon>Armillaria</taxon>
    </lineage>
</organism>
<accession>A0AA39QJ20</accession>
<dbReference type="EMBL" id="JAUEPU010000005">
    <property type="protein sequence ID" value="KAK0502564.1"/>
    <property type="molecule type" value="Genomic_DNA"/>
</dbReference>
<evidence type="ECO:0000313" key="1">
    <source>
        <dbReference type="EMBL" id="KAK0502564.1"/>
    </source>
</evidence>
<keyword evidence="2" id="KW-1185">Reference proteome</keyword>
<evidence type="ECO:0000313" key="2">
    <source>
        <dbReference type="Proteomes" id="UP001175228"/>
    </source>
</evidence>